<dbReference type="SMART" id="SM00744">
    <property type="entry name" value="RINGv"/>
    <property type="match status" value="1"/>
</dbReference>
<comment type="subcellular location">
    <subcellularLocation>
        <location evidence="1">Membrane</location>
        <topology evidence="1">Multi-pass membrane protein</topology>
    </subcellularLocation>
</comment>
<accession>A0A914XDU2</accession>
<dbReference type="Pfam" id="PF13639">
    <property type="entry name" value="zf-RING_2"/>
    <property type="match status" value="1"/>
</dbReference>
<dbReference type="WBParaSite" id="PSAMB.scaffold75size85408.g1450.t1">
    <property type="protein sequence ID" value="PSAMB.scaffold75size85408.g1450.t1"/>
    <property type="gene ID" value="PSAMB.scaffold75size85408.g1450"/>
</dbReference>
<feature type="transmembrane region" description="Helical" evidence="10">
    <location>
        <begin position="295"/>
        <end position="320"/>
    </location>
</feature>
<dbReference type="CDD" id="cd16476">
    <property type="entry name" value="RING-H2_RNF139-like"/>
    <property type="match status" value="1"/>
</dbReference>
<sequence length="673" mass="75533">METLENGRRQIMLSPAAKVLVSFVQRAFETALRLPGLILLELWWRARMQGDDVLGVEWTKELMKNEQVSSFLEVSRILEFVHTRNFDESAAHILSYSVLFLSALFLLLPVLRLVSVYMHALSFALFGFAHYMSIRYVQLEQESGGEIVLDDFVKLERHGFHFLAQVMIGLTISCLLRIQSDLARASLAIFCAPIVARMCGFPVDRLMVAHNFATSGIMLAICFYLLNTGPALLLWIRRAYKQLRATLVVRGVAGGSMAIWRRLRIPSLLASAWVTLWCLRVYVEVSKRQKVIEPLEYPLIVLAAIAESTATPLSLFGLAVTVSYAAKFILQGARLGLIGATEGPQTHDAAAVVMQGGYTEGLTLVLLCAQTGVLGMKLAPRAFLLGLVLFIVMSALMQSLFELLEPHLLSLGASHHASRLRHVRALILATILFAGPFGMAYAIARFLPLDLWCVIIVSNCLLTSLQTLSTVIVYTLFLIETRAAEPWERLDDLIFYCKAGTRALEFLLALVVIIYGLYASFFGQWSYASAFVLLIHCYFNVWRRLQSGWRAFQLRRKAAENIQVLARASQEQLRKLRDVCAICFMDMVEEARVTPCSHFFHGACLRKWLFVKQSCPLCHADLSLGAKRRRPTSAADRDDDSEEGYSSEWESESEHHSSETEYTMASSDEGEAF</sequence>
<evidence type="ECO:0000256" key="4">
    <source>
        <dbReference type="ARBA" id="ARBA00022771"/>
    </source>
</evidence>
<evidence type="ECO:0000256" key="8">
    <source>
        <dbReference type="PROSITE-ProRule" id="PRU00175"/>
    </source>
</evidence>
<proteinExistence type="predicted"/>
<feature type="transmembrane region" description="Helical" evidence="10">
    <location>
        <begin position="159"/>
        <end position="178"/>
    </location>
</feature>
<feature type="transmembrane region" description="Helical" evidence="10">
    <location>
        <begin position="185"/>
        <end position="203"/>
    </location>
</feature>
<dbReference type="InterPro" id="IPR050731">
    <property type="entry name" value="HRD1_E3_ubiq-ligases"/>
</dbReference>
<evidence type="ECO:0000256" key="2">
    <source>
        <dbReference type="ARBA" id="ARBA00022692"/>
    </source>
</evidence>
<dbReference type="Gene3D" id="3.30.40.10">
    <property type="entry name" value="Zinc/RING finger domain, C3HC4 (zinc finger)"/>
    <property type="match status" value="1"/>
</dbReference>
<evidence type="ECO:0000313" key="12">
    <source>
        <dbReference type="Proteomes" id="UP000887566"/>
    </source>
</evidence>
<dbReference type="InterPro" id="IPR013083">
    <property type="entry name" value="Znf_RING/FYVE/PHD"/>
</dbReference>
<dbReference type="AlphaFoldDB" id="A0A914XDU2"/>
<dbReference type="InterPro" id="IPR025754">
    <property type="entry name" value="TRC8_N_dom"/>
</dbReference>
<evidence type="ECO:0000313" key="13">
    <source>
        <dbReference type="WBParaSite" id="PSAMB.scaffold75size85408.g1450.t1"/>
    </source>
</evidence>
<dbReference type="PANTHER" id="PTHR22763">
    <property type="entry name" value="RING ZINC FINGER PROTEIN"/>
    <property type="match status" value="1"/>
</dbReference>
<keyword evidence="7 10" id="KW-0472">Membrane</keyword>
<evidence type="ECO:0000256" key="5">
    <source>
        <dbReference type="ARBA" id="ARBA00022833"/>
    </source>
</evidence>
<dbReference type="GO" id="GO:0012505">
    <property type="term" value="C:endomembrane system"/>
    <property type="evidence" value="ECO:0007669"/>
    <property type="project" value="TreeGrafter"/>
</dbReference>
<dbReference type="InterPro" id="IPR001841">
    <property type="entry name" value="Znf_RING"/>
</dbReference>
<keyword evidence="2 10" id="KW-0812">Transmembrane</keyword>
<reference evidence="13" key="1">
    <citation type="submission" date="2022-11" db="UniProtKB">
        <authorList>
            <consortium name="WormBaseParasite"/>
        </authorList>
    </citation>
    <scope>IDENTIFICATION</scope>
</reference>
<protein>
    <submittedName>
        <fullName evidence="13">RING-type domain-containing protein</fullName>
    </submittedName>
</protein>
<keyword evidence="5" id="KW-0862">Zinc</keyword>
<evidence type="ECO:0000256" key="6">
    <source>
        <dbReference type="ARBA" id="ARBA00022989"/>
    </source>
</evidence>
<feature type="region of interest" description="Disordered" evidence="9">
    <location>
        <begin position="629"/>
        <end position="673"/>
    </location>
</feature>
<evidence type="ECO:0000256" key="3">
    <source>
        <dbReference type="ARBA" id="ARBA00022723"/>
    </source>
</evidence>
<keyword evidence="3" id="KW-0479">Metal-binding</keyword>
<feature type="transmembrane region" description="Helical" evidence="10">
    <location>
        <begin position="93"/>
        <end position="114"/>
    </location>
</feature>
<dbReference type="SUPFAM" id="SSF57850">
    <property type="entry name" value="RING/U-box"/>
    <property type="match status" value="1"/>
</dbReference>
<feature type="transmembrane region" description="Helical" evidence="10">
    <location>
        <begin position="425"/>
        <end position="444"/>
    </location>
</feature>
<dbReference type="PROSITE" id="PS50089">
    <property type="entry name" value="ZF_RING_2"/>
    <property type="match status" value="1"/>
</dbReference>
<feature type="transmembrane region" description="Helical" evidence="10">
    <location>
        <begin position="499"/>
        <end position="518"/>
    </location>
</feature>
<evidence type="ECO:0000256" key="10">
    <source>
        <dbReference type="SAM" id="Phobius"/>
    </source>
</evidence>
<evidence type="ECO:0000256" key="7">
    <source>
        <dbReference type="ARBA" id="ARBA00023136"/>
    </source>
</evidence>
<keyword evidence="4 8" id="KW-0863">Zinc-finger</keyword>
<keyword evidence="12" id="KW-1185">Reference proteome</keyword>
<dbReference type="Proteomes" id="UP000887566">
    <property type="component" value="Unplaced"/>
</dbReference>
<evidence type="ECO:0000256" key="1">
    <source>
        <dbReference type="ARBA" id="ARBA00004141"/>
    </source>
</evidence>
<feature type="transmembrane region" description="Helical" evidence="10">
    <location>
        <begin position="215"/>
        <end position="236"/>
    </location>
</feature>
<keyword evidence="6 10" id="KW-1133">Transmembrane helix</keyword>
<organism evidence="12 13">
    <name type="scientific">Plectus sambesii</name>
    <dbReference type="NCBI Taxonomy" id="2011161"/>
    <lineage>
        <taxon>Eukaryota</taxon>
        <taxon>Metazoa</taxon>
        <taxon>Ecdysozoa</taxon>
        <taxon>Nematoda</taxon>
        <taxon>Chromadorea</taxon>
        <taxon>Plectida</taxon>
        <taxon>Plectina</taxon>
        <taxon>Plectoidea</taxon>
        <taxon>Plectidae</taxon>
        <taxon>Plectus</taxon>
    </lineage>
</organism>
<feature type="domain" description="RING-type" evidence="11">
    <location>
        <begin position="580"/>
        <end position="619"/>
    </location>
</feature>
<dbReference type="GO" id="GO:0016020">
    <property type="term" value="C:membrane"/>
    <property type="evidence" value="ECO:0007669"/>
    <property type="project" value="UniProtKB-SubCell"/>
</dbReference>
<dbReference type="GO" id="GO:0008270">
    <property type="term" value="F:zinc ion binding"/>
    <property type="evidence" value="ECO:0007669"/>
    <property type="project" value="UniProtKB-KW"/>
</dbReference>
<evidence type="ECO:0000256" key="9">
    <source>
        <dbReference type="SAM" id="MobiDB-lite"/>
    </source>
</evidence>
<evidence type="ECO:0000259" key="11">
    <source>
        <dbReference type="PROSITE" id="PS50089"/>
    </source>
</evidence>
<dbReference type="InterPro" id="IPR011016">
    <property type="entry name" value="Znf_RING-CH"/>
</dbReference>
<dbReference type="GO" id="GO:0043161">
    <property type="term" value="P:proteasome-mediated ubiquitin-dependent protein catabolic process"/>
    <property type="evidence" value="ECO:0007669"/>
    <property type="project" value="TreeGrafter"/>
</dbReference>
<feature type="compositionally biased region" description="Acidic residues" evidence="9">
    <location>
        <begin position="637"/>
        <end position="651"/>
    </location>
</feature>
<dbReference type="SMART" id="SM00184">
    <property type="entry name" value="RING"/>
    <property type="match status" value="1"/>
</dbReference>
<feature type="transmembrane region" description="Helical" evidence="10">
    <location>
        <begin position="382"/>
        <end position="404"/>
    </location>
</feature>
<dbReference type="PANTHER" id="PTHR22763:SF191">
    <property type="entry name" value="RING FINGER PROTEIN 145 HOMOLOG"/>
    <property type="match status" value="1"/>
</dbReference>
<feature type="transmembrane region" description="Helical" evidence="10">
    <location>
        <begin position="456"/>
        <end position="479"/>
    </location>
</feature>
<dbReference type="GO" id="GO:0061630">
    <property type="term" value="F:ubiquitin protein ligase activity"/>
    <property type="evidence" value="ECO:0007669"/>
    <property type="project" value="TreeGrafter"/>
</dbReference>
<name>A0A914XDU2_9BILA</name>
<dbReference type="Pfam" id="PF13705">
    <property type="entry name" value="TRC8_N"/>
    <property type="match status" value="1"/>
</dbReference>
<dbReference type="GO" id="GO:0036503">
    <property type="term" value="P:ERAD pathway"/>
    <property type="evidence" value="ECO:0007669"/>
    <property type="project" value="TreeGrafter"/>
</dbReference>